<feature type="domain" description="EAL" evidence="1">
    <location>
        <begin position="492"/>
        <end position="748"/>
    </location>
</feature>
<dbReference type="Pfam" id="PF00990">
    <property type="entry name" value="GGDEF"/>
    <property type="match status" value="1"/>
</dbReference>
<dbReference type="InterPro" id="IPR000160">
    <property type="entry name" value="GGDEF_dom"/>
</dbReference>
<dbReference type="PROSITE" id="PS50883">
    <property type="entry name" value="EAL"/>
    <property type="match status" value="1"/>
</dbReference>
<dbReference type="NCBIfam" id="TIGR00254">
    <property type="entry name" value="GGDEF"/>
    <property type="match status" value="1"/>
</dbReference>
<name>A0ABW4JSW0_9HYPH</name>
<accession>A0ABW4JSW0</accession>
<comment type="caution">
    <text evidence="3">The sequence shown here is derived from an EMBL/GenBank/DDBJ whole genome shotgun (WGS) entry which is preliminary data.</text>
</comment>
<dbReference type="Proteomes" id="UP001597327">
    <property type="component" value="Unassembled WGS sequence"/>
</dbReference>
<dbReference type="PANTHER" id="PTHR33121:SF70">
    <property type="entry name" value="SIGNALING PROTEIN YKOW"/>
    <property type="match status" value="1"/>
</dbReference>
<dbReference type="InterPro" id="IPR050706">
    <property type="entry name" value="Cyclic-di-GMP_PDE-like"/>
</dbReference>
<evidence type="ECO:0000313" key="4">
    <source>
        <dbReference type="Proteomes" id="UP001597327"/>
    </source>
</evidence>
<dbReference type="InterPro" id="IPR035919">
    <property type="entry name" value="EAL_sf"/>
</dbReference>
<keyword evidence="4" id="KW-1185">Reference proteome</keyword>
<dbReference type="RefSeq" id="WP_149891052.1">
    <property type="nucleotide sequence ID" value="NZ_JBHUFA010000001.1"/>
</dbReference>
<organism evidence="3 4">
    <name type="scientific">Roseibium aestuarii</name>
    <dbReference type="NCBI Taxonomy" id="2600299"/>
    <lineage>
        <taxon>Bacteria</taxon>
        <taxon>Pseudomonadati</taxon>
        <taxon>Pseudomonadota</taxon>
        <taxon>Alphaproteobacteria</taxon>
        <taxon>Hyphomicrobiales</taxon>
        <taxon>Stappiaceae</taxon>
        <taxon>Roseibium</taxon>
    </lineage>
</organism>
<dbReference type="Gene3D" id="3.20.20.450">
    <property type="entry name" value="EAL domain"/>
    <property type="match status" value="1"/>
</dbReference>
<dbReference type="CDD" id="cd01949">
    <property type="entry name" value="GGDEF"/>
    <property type="match status" value="1"/>
</dbReference>
<evidence type="ECO:0000259" key="2">
    <source>
        <dbReference type="PROSITE" id="PS50887"/>
    </source>
</evidence>
<dbReference type="InterPro" id="IPR029787">
    <property type="entry name" value="Nucleotide_cyclase"/>
</dbReference>
<evidence type="ECO:0000259" key="1">
    <source>
        <dbReference type="PROSITE" id="PS50883"/>
    </source>
</evidence>
<sequence>MPEKKSRSSLKMHRWLSAIVLLLFLPLMLFAGLWLRQSLGALETLDRNLATLAALEHLKPALRRALLADLTTEPPLQLDTTGHLHLRSEHQTRAVELYFELLNPGNLKEALESGSELIRLLTSHIEMPPAAPPRAQTLDLLIRHTLLEVLLEANAVRERTLAIANHPLLNISDKLAITVSGGQYKLVADAVDRFTAELLQDEDWAADPQLRDLATLYMLANRTFQTSGRRLLVSAIEEERGADLYLAPVLRDFPQLIAATLDLWVGAIQTSNQELSRLRQESLRSVGLASLSGGLVIVFTLALAVLYSRQLMEQAGETLIHLESLDSLTGLGNRQSLTYTAPAPNEAEDVWSGLLHLDLRRFRAINTRYGEDIGDQVLKAVASLLKSMIPETAQVARAGGAEFIVLISRLHKQRDLEDLADRITVALAAERFVHGHAIPLDCCIGLSLLKAGSGDLERLLTDASLALRAAKSKGSFGTCLYAPHMRQSFVRNSEIAKDLQEAMSRGQIVPWYQPQICTRTGRIVGVEALVRWIDENGAPRSPASFLPAAEEAGYMNRLDTVIRARALSEIARIPICREGSFHIGLNITAGILAEPDCVTQLLDATSQAGLSPSQVSIEILEAVMLDRPDATPILKNVTHLSRLGFHMELDDFGTGHASIASLRDLKIDRVKIDRSFVAGVHANQELQTFTRALIQLARSLGIEVLAEGVEMEEERRWLTANGCAVLQGYLFARAMPFDDLRALMERQPFLLEIVPPPGRQTTAQAC</sequence>
<dbReference type="EMBL" id="JBHUFA010000001">
    <property type="protein sequence ID" value="MFD1695184.1"/>
    <property type="molecule type" value="Genomic_DNA"/>
</dbReference>
<gene>
    <name evidence="3" type="ORF">ACFSC7_06625</name>
</gene>
<dbReference type="CDD" id="cd01948">
    <property type="entry name" value="EAL"/>
    <property type="match status" value="1"/>
</dbReference>
<dbReference type="InterPro" id="IPR001633">
    <property type="entry name" value="EAL_dom"/>
</dbReference>
<dbReference type="PANTHER" id="PTHR33121">
    <property type="entry name" value="CYCLIC DI-GMP PHOSPHODIESTERASE PDEF"/>
    <property type="match status" value="1"/>
</dbReference>
<evidence type="ECO:0000313" key="3">
    <source>
        <dbReference type="EMBL" id="MFD1695184.1"/>
    </source>
</evidence>
<feature type="domain" description="GGDEF" evidence="2">
    <location>
        <begin position="350"/>
        <end position="483"/>
    </location>
</feature>
<reference evidence="4" key="1">
    <citation type="journal article" date="2019" name="Int. J. Syst. Evol. Microbiol.">
        <title>The Global Catalogue of Microorganisms (GCM) 10K type strain sequencing project: providing services to taxonomists for standard genome sequencing and annotation.</title>
        <authorList>
            <consortium name="The Broad Institute Genomics Platform"/>
            <consortium name="The Broad Institute Genome Sequencing Center for Infectious Disease"/>
            <person name="Wu L."/>
            <person name="Ma J."/>
        </authorList>
    </citation>
    <scope>NUCLEOTIDE SEQUENCE [LARGE SCALE GENOMIC DNA]</scope>
    <source>
        <strain evidence="4">JCM 3369</strain>
    </source>
</reference>
<proteinExistence type="predicted"/>
<dbReference type="SMART" id="SM00267">
    <property type="entry name" value="GGDEF"/>
    <property type="match status" value="1"/>
</dbReference>
<dbReference type="SUPFAM" id="SSF55073">
    <property type="entry name" value="Nucleotide cyclase"/>
    <property type="match status" value="1"/>
</dbReference>
<dbReference type="InterPro" id="IPR043128">
    <property type="entry name" value="Rev_trsase/Diguanyl_cyclase"/>
</dbReference>
<dbReference type="Gene3D" id="3.30.70.270">
    <property type="match status" value="1"/>
</dbReference>
<dbReference type="PROSITE" id="PS50887">
    <property type="entry name" value="GGDEF"/>
    <property type="match status" value="1"/>
</dbReference>
<dbReference type="SMART" id="SM00052">
    <property type="entry name" value="EAL"/>
    <property type="match status" value="1"/>
</dbReference>
<dbReference type="SUPFAM" id="SSF141868">
    <property type="entry name" value="EAL domain-like"/>
    <property type="match status" value="1"/>
</dbReference>
<protein>
    <submittedName>
        <fullName evidence="3">Bifunctional diguanylate cyclase/phosphodiesterase</fullName>
    </submittedName>
</protein>
<dbReference type="Pfam" id="PF00563">
    <property type="entry name" value="EAL"/>
    <property type="match status" value="1"/>
</dbReference>